<keyword evidence="2" id="KW-1185">Reference proteome</keyword>
<proteinExistence type="predicted"/>
<name>A0A7J7JXM3_BUGNE</name>
<reference evidence="1" key="1">
    <citation type="submission" date="2020-06" db="EMBL/GenBank/DDBJ databases">
        <title>Draft genome of Bugula neritina, a colonial animal packing powerful symbionts and potential medicines.</title>
        <authorList>
            <person name="Rayko M."/>
        </authorList>
    </citation>
    <scope>NUCLEOTIDE SEQUENCE [LARGE SCALE GENOMIC DNA]</scope>
    <source>
        <strain evidence="1">Kwan_BN1</strain>
    </source>
</reference>
<sequence>MFVTKSSYSWSELCHSLPIRKAGYEWKARRAVVSVAFLSSRNSNKNVMTDFLSNQYWLFNLHSTTKPLKSRKRLCTEVSINGGLHHARYKKGRLHCFMSE</sequence>
<dbReference type="EMBL" id="VXIV02001756">
    <property type="protein sequence ID" value="KAF6030096.1"/>
    <property type="molecule type" value="Genomic_DNA"/>
</dbReference>
<dbReference type="AlphaFoldDB" id="A0A7J7JXM3"/>
<accession>A0A7J7JXM3</accession>
<protein>
    <submittedName>
        <fullName evidence="1">Uncharacterized protein</fullName>
    </submittedName>
</protein>
<evidence type="ECO:0000313" key="2">
    <source>
        <dbReference type="Proteomes" id="UP000593567"/>
    </source>
</evidence>
<gene>
    <name evidence="1" type="ORF">EB796_011597</name>
</gene>
<evidence type="ECO:0000313" key="1">
    <source>
        <dbReference type="EMBL" id="KAF6030096.1"/>
    </source>
</evidence>
<dbReference type="Proteomes" id="UP000593567">
    <property type="component" value="Unassembled WGS sequence"/>
</dbReference>
<comment type="caution">
    <text evidence="1">The sequence shown here is derived from an EMBL/GenBank/DDBJ whole genome shotgun (WGS) entry which is preliminary data.</text>
</comment>
<organism evidence="1 2">
    <name type="scientific">Bugula neritina</name>
    <name type="common">Brown bryozoan</name>
    <name type="synonym">Sertularia neritina</name>
    <dbReference type="NCBI Taxonomy" id="10212"/>
    <lineage>
        <taxon>Eukaryota</taxon>
        <taxon>Metazoa</taxon>
        <taxon>Spiralia</taxon>
        <taxon>Lophotrochozoa</taxon>
        <taxon>Bryozoa</taxon>
        <taxon>Gymnolaemata</taxon>
        <taxon>Cheilostomatida</taxon>
        <taxon>Flustrina</taxon>
        <taxon>Buguloidea</taxon>
        <taxon>Bugulidae</taxon>
        <taxon>Bugula</taxon>
    </lineage>
</organism>